<name>A0A0F9TQR9_9ZZZZ</name>
<comment type="caution">
    <text evidence="1">The sequence shown here is derived from an EMBL/GenBank/DDBJ whole genome shotgun (WGS) entry which is preliminary data.</text>
</comment>
<dbReference type="EMBL" id="LAZR01001063">
    <property type="protein sequence ID" value="KKN51446.1"/>
    <property type="molecule type" value="Genomic_DNA"/>
</dbReference>
<accession>A0A0F9TQR9</accession>
<reference evidence="1" key="1">
    <citation type="journal article" date="2015" name="Nature">
        <title>Complex archaea that bridge the gap between prokaryotes and eukaryotes.</title>
        <authorList>
            <person name="Spang A."/>
            <person name="Saw J.H."/>
            <person name="Jorgensen S.L."/>
            <person name="Zaremba-Niedzwiedzka K."/>
            <person name="Martijn J."/>
            <person name="Lind A.E."/>
            <person name="van Eijk R."/>
            <person name="Schleper C."/>
            <person name="Guy L."/>
            <person name="Ettema T.J."/>
        </authorList>
    </citation>
    <scope>NUCLEOTIDE SEQUENCE</scope>
</reference>
<evidence type="ECO:0000313" key="1">
    <source>
        <dbReference type="EMBL" id="KKN51446.1"/>
    </source>
</evidence>
<proteinExistence type="predicted"/>
<dbReference type="AlphaFoldDB" id="A0A0F9TQR9"/>
<protein>
    <submittedName>
        <fullName evidence="1">Uncharacterized protein</fullName>
    </submittedName>
</protein>
<gene>
    <name evidence="1" type="ORF">LCGC14_0622620</name>
</gene>
<sequence length="70" mass="8260">MNSELELLKRVQEKTLERVIEKFGTGLGQDLNQMKLSIMDVRTILYDEVRKQAESIIDEDKRIAMEEFSR</sequence>
<organism evidence="1">
    <name type="scientific">marine sediment metagenome</name>
    <dbReference type="NCBI Taxonomy" id="412755"/>
    <lineage>
        <taxon>unclassified sequences</taxon>
        <taxon>metagenomes</taxon>
        <taxon>ecological metagenomes</taxon>
    </lineage>
</organism>